<organism evidence="1 2">
    <name type="scientific">Rhodococcus xishaensis</name>
    <dbReference type="NCBI Taxonomy" id="2487364"/>
    <lineage>
        <taxon>Bacteria</taxon>
        <taxon>Bacillati</taxon>
        <taxon>Actinomycetota</taxon>
        <taxon>Actinomycetes</taxon>
        <taxon>Mycobacteriales</taxon>
        <taxon>Nocardiaceae</taxon>
        <taxon>Rhodococcus</taxon>
    </lineage>
</organism>
<dbReference type="Proteomes" id="UP000283479">
    <property type="component" value="Unassembled WGS sequence"/>
</dbReference>
<comment type="caution">
    <text evidence="1">The sequence shown here is derived from an EMBL/GenBank/DDBJ whole genome shotgun (WGS) entry which is preliminary data.</text>
</comment>
<gene>
    <name evidence="1" type="ORF">EGT50_09860</name>
</gene>
<evidence type="ECO:0008006" key="3">
    <source>
        <dbReference type="Google" id="ProtNLM"/>
    </source>
</evidence>
<proteinExistence type="predicted"/>
<dbReference type="AlphaFoldDB" id="A0A438AWD0"/>
<dbReference type="OrthoDB" id="4407402at2"/>
<sequence length="322" mass="35161">MADTNGAKVEIFGADGSYFCISGEGQGEEGVLLGTDMQGFYDAPTKVIIKEGAFQIGGSLQGTKHPVRSVQFGLHVFGEKTSPWEVRDSAIRKAFSYQRDPWNAAAELAKMQITTELSGSRSLRLILGESIGFQPEFDPISEGNGLIPMSTVALDPMWFEDDFLGNEQFPSHWELTSGTSGEGKVWISNPTDQPMMHTWVVNGPAGAVFGLPDFSWTGPEYARVPGVDFATGRDDSERIYTLPALVPEDGGGATVEVDRMKLPVRAFADTNMVGRTNGRRLLYKVPPYTPPTEVPVYVTNAAPGAGVLLRQPRRWSRPWGLE</sequence>
<accession>A0A438AWD0</accession>
<reference evidence="1 2" key="1">
    <citation type="submission" date="2018-11" db="EMBL/GenBank/DDBJ databases">
        <title>Rhodococcus spongicola sp. nov. and Rhodococcus xishaensis sp. nov. from marine sponges.</title>
        <authorList>
            <person name="Li L."/>
            <person name="Lin H.W."/>
        </authorList>
    </citation>
    <scope>NUCLEOTIDE SEQUENCE [LARGE SCALE GENOMIC DNA]</scope>
    <source>
        <strain evidence="1 2">LHW51113</strain>
    </source>
</reference>
<evidence type="ECO:0000313" key="2">
    <source>
        <dbReference type="Proteomes" id="UP000283479"/>
    </source>
</evidence>
<name>A0A438AWD0_9NOCA</name>
<dbReference type="RefSeq" id="WP_127953591.1">
    <property type="nucleotide sequence ID" value="NZ_RKLO01000003.1"/>
</dbReference>
<dbReference type="EMBL" id="RKLO01000003">
    <property type="protein sequence ID" value="RVW03006.1"/>
    <property type="molecule type" value="Genomic_DNA"/>
</dbReference>
<evidence type="ECO:0000313" key="1">
    <source>
        <dbReference type="EMBL" id="RVW03006.1"/>
    </source>
</evidence>
<protein>
    <recommendedName>
        <fullName evidence="3">Minor tail protein</fullName>
    </recommendedName>
</protein>
<keyword evidence="2" id="KW-1185">Reference proteome</keyword>